<dbReference type="EMBL" id="LR026987">
    <property type="protein sequence ID" value="VCU40830.1"/>
    <property type="molecule type" value="Genomic_DNA"/>
</dbReference>
<protein>
    <submittedName>
        <fullName evidence="1">Bgt-3143</fullName>
    </submittedName>
</protein>
<name>A0A9X9LB73_BLUGR</name>
<sequence length="21" mass="2394">MEAHTLAKGQSCGSCWKRRPF</sequence>
<organism evidence="1 2">
    <name type="scientific">Blumeria graminis f. sp. tritici</name>
    <dbReference type="NCBI Taxonomy" id="62690"/>
    <lineage>
        <taxon>Eukaryota</taxon>
        <taxon>Fungi</taxon>
        <taxon>Dikarya</taxon>
        <taxon>Ascomycota</taxon>
        <taxon>Pezizomycotina</taxon>
        <taxon>Leotiomycetes</taxon>
        <taxon>Erysiphales</taxon>
        <taxon>Erysiphaceae</taxon>
        <taxon>Blumeria</taxon>
    </lineage>
</organism>
<evidence type="ECO:0000313" key="2">
    <source>
        <dbReference type="Proteomes" id="UP000324639"/>
    </source>
</evidence>
<dbReference type="Proteomes" id="UP000324639">
    <property type="component" value="Chromosome Bgt_-04"/>
</dbReference>
<evidence type="ECO:0000313" key="1">
    <source>
        <dbReference type="EMBL" id="VCU40830.1"/>
    </source>
</evidence>
<accession>A0A9X9LB73</accession>
<reference evidence="1 2" key="1">
    <citation type="submission" date="2018-08" db="EMBL/GenBank/DDBJ databases">
        <authorList>
            <person name="Muller C M."/>
        </authorList>
    </citation>
    <scope>NUCLEOTIDE SEQUENCE [LARGE SCALE GENOMIC DNA]</scope>
</reference>
<dbReference type="AlphaFoldDB" id="A0A9X9LB73"/>
<keyword evidence="2" id="KW-1185">Reference proteome</keyword>
<gene>
    <name evidence="1" type="ORF">BGT96224V316_LOCUS2087</name>
</gene>
<proteinExistence type="predicted"/>